<feature type="region of interest" description="Disordered" evidence="1">
    <location>
        <begin position="89"/>
        <end position="145"/>
    </location>
</feature>
<feature type="compositionally biased region" description="Polar residues" evidence="1">
    <location>
        <begin position="126"/>
        <end position="145"/>
    </location>
</feature>
<evidence type="ECO:0000313" key="2">
    <source>
        <dbReference type="Proteomes" id="UP001652621"/>
    </source>
</evidence>
<feature type="compositionally biased region" description="Basic and acidic residues" evidence="1">
    <location>
        <begin position="686"/>
        <end position="697"/>
    </location>
</feature>
<evidence type="ECO:0000313" key="3">
    <source>
        <dbReference type="RefSeq" id="XP_058980505.1"/>
    </source>
</evidence>
<protein>
    <submittedName>
        <fullName evidence="3">Uncharacterized protein</fullName>
    </submittedName>
</protein>
<feature type="region of interest" description="Disordered" evidence="1">
    <location>
        <begin position="622"/>
        <end position="697"/>
    </location>
</feature>
<name>A0ABM3V3Y5_MUSDO</name>
<feature type="compositionally biased region" description="Polar residues" evidence="1">
    <location>
        <begin position="289"/>
        <end position="300"/>
    </location>
</feature>
<gene>
    <name evidence="3" type="primary">LOC101889670</name>
</gene>
<reference evidence="3" key="1">
    <citation type="submission" date="2025-08" db="UniProtKB">
        <authorList>
            <consortium name="RefSeq"/>
        </authorList>
    </citation>
    <scope>IDENTIFICATION</scope>
    <source>
        <strain evidence="3">Aabys</strain>
        <tissue evidence="3">Whole body</tissue>
    </source>
</reference>
<keyword evidence="2" id="KW-1185">Reference proteome</keyword>
<feature type="compositionally biased region" description="Polar residues" evidence="1">
    <location>
        <begin position="89"/>
        <end position="98"/>
    </location>
</feature>
<organism evidence="2 3">
    <name type="scientific">Musca domestica</name>
    <name type="common">House fly</name>
    <dbReference type="NCBI Taxonomy" id="7370"/>
    <lineage>
        <taxon>Eukaryota</taxon>
        <taxon>Metazoa</taxon>
        <taxon>Ecdysozoa</taxon>
        <taxon>Arthropoda</taxon>
        <taxon>Hexapoda</taxon>
        <taxon>Insecta</taxon>
        <taxon>Pterygota</taxon>
        <taxon>Neoptera</taxon>
        <taxon>Endopterygota</taxon>
        <taxon>Diptera</taxon>
        <taxon>Brachycera</taxon>
        <taxon>Muscomorpha</taxon>
        <taxon>Muscoidea</taxon>
        <taxon>Muscidae</taxon>
        <taxon>Musca</taxon>
    </lineage>
</organism>
<feature type="compositionally biased region" description="Low complexity" evidence="1">
    <location>
        <begin position="365"/>
        <end position="377"/>
    </location>
</feature>
<feature type="region of interest" description="Disordered" evidence="1">
    <location>
        <begin position="155"/>
        <end position="174"/>
    </location>
</feature>
<dbReference type="Proteomes" id="UP001652621">
    <property type="component" value="Unplaced"/>
</dbReference>
<dbReference type="GeneID" id="101889670"/>
<feature type="region of interest" description="Disordered" evidence="1">
    <location>
        <begin position="540"/>
        <end position="560"/>
    </location>
</feature>
<feature type="region of interest" description="Disordered" evidence="1">
    <location>
        <begin position="1"/>
        <end position="23"/>
    </location>
</feature>
<feature type="compositionally biased region" description="Polar residues" evidence="1">
    <location>
        <begin position="1"/>
        <end position="13"/>
    </location>
</feature>
<accession>A0ABM3V3Y5</accession>
<feature type="compositionally biased region" description="Polar residues" evidence="1">
    <location>
        <begin position="161"/>
        <end position="174"/>
    </location>
</feature>
<feature type="compositionally biased region" description="Polar residues" evidence="1">
    <location>
        <begin position="544"/>
        <end position="556"/>
    </location>
</feature>
<feature type="compositionally biased region" description="Polar residues" evidence="1">
    <location>
        <begin position="629"/>
        <end position="641"/>
    </location>
</feature>
<dbReference type="RefSeq" id="XP_058980505.1">
    <property type="nucleotide sequence ID" value="XM_059124522.1"/>
</dbReference>
<feature type="compositionally biased region" description="Basic and acidic residues" evidence="1">
    <location>
        <begin position="339"/>
        <end position="357"/>
    </location>
</feature>
<evidence type="ECO:0000256" key="1">
    <source>
        <dbReference type="SAM" id="MobiDB-lite"/>
    </source>
</evidence>
<sequence>MYANNAMLSNQTRPGEPYHLPHKHTRRYRRLISRKTSLEKGNLLVANYFLFRLVKMGDRRHFNRNLDQDGPLFPRSNLEQNLDQYFSSNRQQQQSNAFSHPPMNGFNNRPGPFRNNVQMPGGGGSDNPNSSFGINNNRDNNTDYKQQTFVSGKGEHWNYFGSENNNSNDNYPRKNNNNVFERLDTAKSMNSNMIERNNFDDDFRRDEEGYGNNSNWRNFNSNVNNNLGRNNDNVPQNWNSNNDLRNNSKVGRGGDDGWRKNNPNFGLDNSKCEINNVPFKRDFNDGGSDINNTNNRQNFGPGNVDELRNNSKSGRGGDGWSNNNRNIGLDNTKWCKNFPFEKEFKNGGRGNVDDLRNNSKGGNGWSNNNRNVGPNSSKWGNNNRPFEKELNSGGRDIYSSNNEPNFDPAARDAENFNRWKNNTNFGPNNPKDFKKDNNNFEGGNNNWNTFGPRNSIDFQTFKNFGNVANTNSWDCERGINRPFPNDFESRPPRNANNTFPSNNFAVDITRNLENQNNRPHKSFSINNMNFDDRRFNGPDDFFTPDNNTSWNKTPDNYNRRSNEETFATNIPVRSNNNFEINSRNDDFRVDPRQLEDQRFGRNELMFSPRKQMLDEVRKRHLDNRYGNPNAMSHNKSHNMQRNYPVASGRQNNANDLDEEELLRKRRRRNSNDDGFQSNNQKAKFPAKRDTSYNRHSHEAPNSFEFEHHDTLSDHHDYDDNDDAYNYGDDINDCGSEATVYTGQLILKPYPAGPTKRNPKAYWRNWWPKYVYIENSIEQVDKNDEYVKHKLKFQPLTDDDIHKEAGDFINAAMKYFSTATRRLTEQNFRNRDLRTILKMRGTVYNILFNVALTKKEQARCHFLLLLMNHKVKLAFIYQDIIEFWHRCKETVRRFENAEISLSDEVTQAYVVLNDRLYIHFLYESIIQLKVICVSEYPSFLKFYKGLQMKLAKTKTTTT</sequence>
<proteinExistence type="predicted"/>
<feature type="region of interest" description="Disordered" evidence="1">
    <location>
        <begin position="227"/>
        <end position="264"/>
    </location>
</feature>
<feature type="region of interest" description="Disordered" evidence="1">
    <location>
        <begin position="284"/>
        <end position="444"/>
    </location>
</feature>
<feature type="compositionally biased region" description="Low complexity" evidence="1">
    <location>
        <begin position="227"/>
        <end position="247"/>
    </location>
</feature>